<evidence type="ECO:0000313" key="3">
    <source>
        <dbReference type="Proteomes" id="UP000186922"/>
    </source>
</evidence>
<organism evidence="2 3">
    <name type="scientific">Ramazzottius varieornatus</name>
    <name type="common">Water bear</name>
    <name type="synonym">Tardigrade</name>
    <dbReference type="NCBI Taxonomy" id="947166"/>
    <lineage>
        <taxon>Eukaryota</taxon>
        <taxon>Metazoa</taxon>
        <taxon>Ecdysozoa</taxon>
        <taxon>Tardigrada</taxon>
        <taxon>Eutardigrada</taxon>
        <taxon>Parachela</taxon>
        <taxon>Hypsibioidea</taxon>
        <taxon>Ramazzottiidae</taxon>
        <taxon>Ramazzottius</taxon>
    </lineage>
</organism>
<name>A0A1D1W1G2_RAMVA</name>
<keyword evidence="3" id="KW-1185">Reference proteome</keyword>
<reference evidence="2 3" key="1">
    <citation type="journal article" date="2016" name="Nat. Commun.">
        <title>Extremotolerant tardigrade genome and improved radiotolerance of human cultured cells by tardigrade-unique protein.</title>
        <authorList>
            <person name="Hashimoto T."/>
            <person name="Horikawa D.D."/>
            <person name="Saito Y."/>
            <person name="Kuwahara H."/>
            <person name="Kozuka-Hata H."/>
            <person name="Shin-I T."/>
            <person name="Minakuchi Y."/>
            <person name="Ohishi K."/>
            <person name="Motoyama A."/>
            <person name="Aizu T."/>
            <person name="Enomoto A."/>
            <person name="Kondo K."/>
            <person name="Tanaka S."/>
            <person name="Hara Y."/>
            <person name="Koshikawa S."/>
            <person name="Sagara H."/>
            <person name="Miura T."/>
            <person name="Yokobori S."/>
            <person name="Miyagawa K."/>
            <person name="Suzuki Y."/>
            <person name="Kubo T."/>
            <person name="Oyama M."/>
            <person name="Kohara Y."/>
            <person name="Fujiyama A."/>
            <person name="Arakawa K."/>
            <person name="Katayama T."/>
            <person name="Toyoda A."/>
            <person name="Kunieda T."/>
        </authorList>
    </citation>
    <scope>NUCLEOTIDE SEQUENCE [LARGE SCALE GENOMIC DNA]</scope>
    <source>
        <strain evidence="2 3">YOKOZUNA-1</strain>
    </source>
</reference>
<feature type="region of interest" description="Disordered" evidence="1">
    <location>
        <begin position="45"/>
        <end position="84"/>
    </location>
</feature>
<dbReference type="EMBL" id="BDGG01000012">
    <property type="protein sequence ID" value="GAV05948.1"/>
    <property type="molecule type" value="Genomic_DNA"/>
</dbReference>
<sequence length="109" mass="11983">MKLRFKPRMISFLLRSNSFPQEAFKHLQDHASSAGTDCIELGRVGAQRPQSSSDGSGWSGGQAFGHCRKEGHLPQVGSPAPRQELLGCTPERWAGSTVQHKIYGKIHVQ</sequence>
<gene>
    <name evidence="2" type="primary">RvY_15999</name>
    <name evidence="2" type="synonym">RvY_15999.2</name>
    <name evidence="2" type="ORF">RvY_15999-2</name>
</gene>
<dbReference type="AlphaFoldDB" id="A0A1D1W1G2"/>
<dbReference type="Proteomes" id="UP000186922">
    <property type="component" value="Unassembled WGS sequence"/>
</dbReference>
<accession>A0A1D1W1G2</accession>
<comment type="caution">
    <text evidence="2">The sequence shown here is derived from an EMBL/GenBank/DDBJ whole genome shotgun (WGS) entry which is preliminary data.</text>
</comment>
<evidence type="ECO:0000313" key="2">
    <source>
        <dbReference type="EMBL" id="GAV05948.1"/>
    </source>
</evidence>
<proteinExistence type="predicted"/>
<protein>
    <submittedName>
        <fullName evidence="2">Uncharacterized protein</fullName>
    </submittedName>
</protein>
<evidence type="ECO:0000256" key="1">
    <source>
        <dbReference type="SAM" id="MobiDB-lite"/>
    </source>
</evidence>